<sequence length="1089" mass="121699">MQAKLVDFLNALQVAREAKATRDAMAAAAKDYVMDDESMAPQSFAVALQHIDCKMSAYDVVEHCRRAGVADIEQCIITTPYPDSPYNTTAIVSVSSRASHKQLLGLNKTPCRGRTLKARDYKTPRSTDRELSQRFDGVSLHVVPSRDCSDTVPPRFSAMQAVTLVCTVHPKVAFAVEFLGKYRVVFTSLDVAAVSVGSDDRGFCVVWFELHQPPLVYESAPLRPVAATSFLEKLQRDRTRWPSSAAPIVEWVRCVDPSPSKALGAYRNYQVTLREVFRDDMHALLGRLGLERVLLVAGMQRRLQPALDGYTRPDSDWSGGYDHMFTGLSYARRYALHVLVSQHAIVFTHARQVQSLVTKMHASTISADALLRLVQWKSRRSLTWHKLLDALEHPPEAPFEAPPGYVRIQRVRVTPLRILVDAPDVDISNRVLRLYPHAIDRFVRVTFLDEDFASVHRVKQSPSILRRIEQIISDGFYIAGEHVVFLGYSNAQLRSHGCWFYRPRPPIPTAGKRGARLGQAFSGTTLALRVPSTQCRVLADVTRNGFCFSDGVGTISPALAKLVADELQWPYVPSAFQIRYGGYKGVVALDPTLLEASLGLRRSMRKFESDLDDLEICRPAFASPCYLNRQLINVLASRGVPDAVFLHLTKKMLQVLDTCLDSTEMAKSFVYFHDPTSLAATLLAAGATLEDRHLFEWVDAIRRRLLLDVQRKARIYVECGTMLMGVLDESGTLPPDCVFFQTRGKRPPPNAIIAVGRCPCLHPGDIRRLTYVDVPALHHLHDVVVFSSHGDRPTPDTMAGGDLDGDVYFCIWDAHLVPHDEVAPMTRPVSTPPPRVTTPSMEVVGAFYLQYLRHDNLGTVANLHMVLCDKSVDGAADALAIEMAHAHAIAVDYAKTGVAARLPSHPPLETYPDFLEKTDKPSYMSTSVLGQLYRDTSAVRLQPPPYRELCMDSRLLAPGYERYLHDAHADFLDFSAAFHDVATRFEVGSEMELLVSGHARRKRSADVAERLTTAVHCVLDAFAETFWADFADDVPRDHVHVLQKASAWYHCAYTYRWPHGEPPYLSFAWIAIEPMCILLHRRAAASSIL</sequence>
<comment type="similarity">
    <text evidence="1 8">Belongs to the RdRP family.</text>
</comment>
<keyword evidence="6" id="KW-0943">RNA-mediated gene silencing</keyword>
<evidence type="ECO:0000256" key="4">
    <source>
        <dbReference type="ARBA" id="ARBA00022695"/>
    </source>
</evidence>
<dbReference type="GeneID" id="24123332"/>
<dbReference type="EMBL" id="KK583190">
    <property type="protein sequence ID" value="KDO34636.1"/>
    <property type="molecule type" value="Genomic_DNA"/>
</dbReference>
<comment type="catalytic activity">
    <reaction evidence="7 8">
        <text>RNA(n) + a ribonucleoside 5'-triphosphate = RNA(n+1) + diphosphate</text>
        <dbReference type="Rhea" id="RHEA:21248"/>
        <dbReference type="Rhea" id="RHEA-COMP:14527"/>
        <dbReference type="Rhea" id="RHEA-COMP:17342"/>
        <dbReference type="ChEBI" id="CHEBI:33019"/>
        <dbReference type="ChEBI" id="CHEBI:61557"/>
        <dbReference type="ChEBI" id="CHEBI:140395"/>
        <dbReference type="EC" id="2.7.7.48"/>
    </reaction>
</comment>
<protein>
    <recommendedName>
        <fullName evidence="8">RNA-dependent RNA polymerase</fullName>
        <ecNumber evidence="8">2.7.7.48</ecNumber>
    </recommendedName>
</protein>
<name>A0A067D7K3_SAPPC</name>
<dbReference type="InterPro" id="IPR058752">
    <property type="entry name" value="RDRP_C_head"/>
</dbReference>
<evidence type="ECO:0000256" key="2">
    <source>
        <dbReference type="ARBA" id="ARBA00022484"/>
    </source>
</evidence>
<evidence type="ECO:0000256" key="1">
    <source>
        <dbReference type="ARBA" id="ARBA00005762"/>
    </source>
</evidence>
<dbReference type="Proteomes" id="UP000030745">
    <property type="component" value="Unassembled WGS sequence"/>
</dbReference>
<dbReference type="InterPro" id="IPR057596">
    <property type="entry name" value="RDRP_core"/>
</dbReference>
<evidence type="ECO:0000313" key="12">
    <source>
        <dbReference type="Proteomes" id="UP000030745"/>
    </source>
</evidence>
<reference evidence="11 12" key="1">
    <citation type="journal article" date="2013" name="PLoS Genet.">
        <title>Distinctive expansion of potential virulence genes in the genome of the oomycete fish pathogen Saprolegnia parasitica.</title>
        <authorList>
            <person name="Jiang R.H."/>
            <person name="de Bruijn I."/>
            <person name="Haas B.J."/>
            <person name="Belmonte R."/>
            <person name="Lobach L."/>
            <person name="Christie J."/>
            <person name="van den Ackerveken G."/>
            <person name="Bottin A."/>
            <person name="Bulone V."/>
            <person name="Diaz-Moreno S.M."/>
            <person name="Dumas B."/>
            <person name="Fan L."/>
            <person name="Gaulin E."/>
            <person name="Govers F."/>
            <person name="Grenville-Briggs L.J."/>
            <person name="Horner N.R."/>
            <person name="Levin J.Z."/>
            <person name="Mammella M."/>
            <person name="Meijer H.J."/>
            <person name="Morris P."/>
            <person name="Nusbaum C."/>
            <person name="Oome S."/>
            <person name="Phillips A.J."/>
            <person name="van Rooyen D."/>
            <person name="Rzeszutek E."/>
            <person name="Saraiva M."/>
            <person name="Secombes C.J."/>
            <person name="Seidl M.F."/>
            <person name="Snel B."/>
            <person name="Stassen J.H."/>
            <person name="Sykes S."/>
            <person name="Tripathy S."/>
            <person name="van den Berg H."/>
            <person name="Vega-Arreguin J.C."/>
            <person name="Wawra S."/>
            <person name="Young S.K."/>
            <person name="Zeng Q."/>
            <person name="Dieguez-Uribeondo J."/>
            <person name="Russ C."/>
            <person name="Tyler B.M."/>
            <person name="van West P."/>
        </authorList>
    </citation>
    <scope>NUCLEOTIDE SEQUENCE [LARGE SCALE GENOMIC DNA]</scope>
    <source>
        <strain evidence="11 12">CBS 223.65</strain>
    </source>
</reference>
<dbReference type="Pfam" id="PF05183">
    <property type="entry name" value="RdRP"/>
    <property type="match status" value="1"/>
</dbReference>
<keyword evidence="4 8" id="KW-0548">Nucleotidyltransferase</keyword>
<accession>A0A067D7K3</accession>
<dbReference type="PANTHER" id="PTHR23079:SF55">
    <property type="entry name" value="RNA-DIRECTED RNA POLYMERASE"/>
    <property type="match status" value="1"/>
</dbReference>
<evidence type="ECO:0000256" key="3">
    <source>
        <dbReference type="ARBA" id="ARBA00022679"/>
    </source>
</evidence>
<evidence type="ECO:0000259" key="9">
    <source>
        <dbReference type="Pfam" id="PF05183"/>
    </source>
</evidence>
<proteinExistence type="inferred from homology"/>
<dbReference type="OMA" id="HMGKIVS"/>
<evidence type="ECO:0000256" key="7">
    <source>
        <dbReference type="ARBA" id="ARBA00048744"/>
    </source>
</evidence>
<dbReference type="EC" id="2.7.7.48" evidence="8"/>
<dbReference type="Pfam" id="PF26253">
    <property type="entry name" value="RdRP_head"/>
    <property type="match status" value="1"/>
</dbReference>
<evidence type="ECO:0000256" key="8">
    <source>
        <dbReference type="RuleBase" id="RU363098"/>
    </source>
</evidence>
<keyword evidence="12" id="KW-1185">Reference proteome</keyword>
<dbReference type="VEuPathDB" id="FungiDB:SPRG_00698"/>
<dbReference type="OrthoDB" id="97541at2759"/>
<dbReference type="GO" id="GO:0031380">
    <property type="term" value="C:nuclear RNA-directed RNA polymerase complex"/>
    <property type="evidence" value="ECO:0007669"/>
    <property type="project" value="TreeGrafter"/>
</dbReference>
<dbReference type="AlphaFoldDB" id="A0A067D7K3"/>
<dbReference type="KEGG" id="spar:SPRG_00698"/>
<evidence type="ECO:0000256" key="5">
    <source>
        <dbReference type="ARBA" id="ARBA00022884"/>
    </source>
</evidence>
<dbReference type="GO" id="GO:0030422">
    <property type="term" value="P:siRNA processing"/>
    <property type="evidence" value="ECO:0007669"/>
    <property type="project" value="TreeGrafter"/>
</dbReference>
<dbReference type="GO" id="GO:0003968">
    <property type="term" value="F:RNA-directed RNA polymerase activity"/>
    <property type="evidence" value="ECO:0007669"/>
    <property type="project" value="UniProtKB-KW"/>
</dbReference>
<keyword evidence="2 8" id="KW-0696">RNA-directed RNA polymerase</keyword>
<evidence type="ECO:0000313" key="11">
    <source>
        <dbReference type="EMBL" id="KDO34636.1"/>
    </source>
</evidence>
<feature type="domain" description="RDRP C-terminal head" evidence="10">
    <location>
        <begin position="952"/>
        <end position="1078"/>
    </location>
</feature>
<dbReference type="RefSeq" id="XP_012194311.1">
    <property type="nucleotide sequence ID" value="XM_012338921.1"/>
</dbReference>
<feature type="domain" description="RDRP core" evidence="9">
    <location>
        <begin position="413"/>
        <end position="935"/>
    </location>
</feature>
<keyword evidence="3 8" id="KW-0808">Transferase</keyword>
<evidence type="ECO:0000259" key="10">
    <source>
        <dbReference type="Pfam" id="PF26253"/>
    </source>
</evidence>
<gene>
    <name evidence="11" type="ORF">SPRG_00698</name>
</gene>
<dbReference type="InterPro" id="IPR007855">
    <property type="entry name" value="RDRP"/>
</dbReference>
<dbReference type="PANTHER" id="PTHR23079">
    <property type="entry name" value="RNA-DEPENDENT RNA POLYMERASE"/>
    <property type="match status" value="1"/>
</dbReference>
<organism evidence="11 12">
    <name type="scientific">Saprolegnia parasitica (strain CBS 223.65)</name>
    <dbReference type="NCBI Taxonomy" id="695850"/>
    <lineage>
        <taxon>Eukaryota</taxon>
        <taxon>Sar</taxon>
        <taxon>Stramenopiles</taxon>
        <taxon>Oomycota</taxon>
        <taxon>Saprolegniomycetes</taxon>
        <taxon>Saprolegniales</taxon>
        <taxon>Saprolegniaceae</taxon>
        <taxon>Saprolegnia</taxon>
    </lineage>
</organism>
<dbReference type="GO" id="GO:0003723">
    <property type="term" value="F:RNA binding"/>
    <property type="evidence" value="ECO:0007669"/>
    <property type="project" value="UniProtKB-KW"/>
</dbReference>
<evidence type="ECO:0000256" key="6">
    <source>
        <dbReference type="ARBA" id="ARBA00023158"/>
    </source>
</evidence>
<keyword evidence="5 8" id="KW-0694">RNA-binding</keyword>